<feature type="domain" description="TF-B3" evidence="7">
    <location>
        <begin position="388"/>
        <end position="482"/>
    </location>
</feature>
<keyword evidence="9" id="KW-1185">Reference proteome</keyword>
<evidence type="ECO:0000259" key="7">
    <source>
        <dbReference type="PROSITE" id="PS50863"/>
    </source>
</evidence>
<dbReference type="PANTHER" id="PTHR31920">
    <property type="entry name" value="B3 DOMAIN-CONTAINING"/>
    <property type="match status" value="1"/>
</dbReference>
<dbReference type="GO" id="GO:0003677">
    <property type="term" value="F:DNA binding"/>
    <property type="evidence" value="ECO:0007669"/>
    <property type="project" value="UniProtKB-KW"/>
</dbReference>
<evidence type="ECO:0000256" key="6">
    <source>
        <dbReference type="SAM" id="MobiDB-lite"/>
    </source>
</evidence>
<dbReference type="InterPro" id="IPR003340">
    <property type="entry name" value="B3_DNA-bd"/>
</dbReference>
<keyword evidence="2" id="KW-0805">Transcription regulation</keyword>
<comment type="subcellular location">
    <subcellularLocation>
        <location evidence="1">Nucleus</location>
    </subcellularLocation>
</comment>
<sequence>MGDREACDECKEKCSLFHGKRTDPSPLVTSFTKILFGNYNISKELFLPQKFSQAIPVLVAGEDCTIQDTNGHLWEVNLGAKDGRLAFTEGWKRFYEDHGLKVGYVLAFHYTINSHFVVQIFDNTGFEKLNFPVANGKKRKRSEIDGNCNAVGEGQNLSNHSTKKNAALSGTSDSEARTHGQPMSKDKHLSLENENGKYQHVASVNCDADPLCMINRDVVFHHEEDRTPLLNLLNSEMQFGVEPDGISDKGSRPTNTLTESDAIAGNVNEKPVSAKVVSGEPQKPVSAKVVSGEPPAEVAASTLSNNKSTSLERENVAEVDNDYRGGGSTVSTKRAIEVAARNKKHLRKDPKSTNRSGRTRGRVERNNEVRRVVKTEPVNSSNDGSLDESAIYFRAIVGRHELLELPESVTLWASADKKVVLLGGPDGRVWPVLYYNKHGIKALTSGWERFFMSCMLQTGDECAFTLEDEAEAKFRIDVNRNVEELIYRKYRGKLRVFILCKLKQGERVLQYIFRFCTNREACEECKLKCSFIHGHEKGPSPSVTTFHKILSGVHDFSKDLCLPHKVSQTIPVLVAGQIHFLEDSNNQVWKVMLGTKDGHLAFGKGWDKFSADHGLREGYTLAFHYMVSHFVVQIIDETGIEKLEFPVENGKKRKRSESDENCNAVGECQNVSNTTTKKKDSNNFGTLDNVARTHSQAMSKDKPSGKENGNGTYQHVSSADCGVEQFCMVNRDTEYKYKEDRSWSPYLDISNLEMQFRVDLDGSRDKGTISSSTPTESNAVAGISNENPVSAKVVSGEPPVEVDAFKSSKNKNVPSKRENMEVADSGHYGERLKFEEAAGKKYLKLNNEVDEIFGGDKENEVRKAVKSEPVVLVIDDSMDSSALSFTTKVESRELLDVTEHTQENVQDASPSCYGQLTRIERLKFQCKDRKDLLRVFAPMNEKYRGKTKRSLSLNSLVRILNDMELGTEERREQYKKLICFYVIDQVLLPSSKDGFCRSSYFKYFNDLSVCEGINWAQETLDAIHRAALRIKAKQSKTFDACSSVFEAMILSRIPKLIPSNAKINDTLVLANKYPSIRRKASKWNEQLSMLNPDDIQSCPYCD</sequence>
<feature type="domain" description="TF-B3" evidence="7">
    <location>
        <begin position="30"/>
        <end position="124"/>
    </location>
</feature>
<evidence type="ECO:0000256" key="4">
    <source>
        <dbReference type="ARBA" id="ARBA00023163"/>
    </source>
</evidence>
<dbReference type="SMART" id="SM01019">
    <property type="entry name" value="B3"/>
    <property type="match status" value="3"/>
</dbReference>
<evidence type="ECO:0000313" key="8">
    <source>
        <dbReference type="EMBL" id="KAK1375847.1"/>
    </source>
</evidence>
<reference evidence="8" key="2">
    <citation type="submission" date="2023-05" db="EMBL/GenBank/DDBJ databases">
        <authorList>
            <person name="Schelkunov M.I."/>
        </authorList>
    </citation>
    <scope>NUCLEOTIDE SEQUENCE</scope>
    <source>
        <strain evidence="8">Hsosn_3</strain>
        <tissue evidence="8">Leaf</tissue>
    </source>
</reference>
<dbReference type="AlphaFoldDB" id="A0AAD8HYI7"/>
<feature type="region of interest" description="Disordered" evidence="6">
    <location>
        <begin position="285"/>
        <end position="316"/>
    </location>
</feature>
<evidence type="ECO:0000256" key="3">
    <source>
        <dbReference type="ARBA" id="ARBA00023125"/>
    </source>
</evidence>
<proteinExistence type="predicted"/>
<reference evidence="8" key="1">
    <citation type="submission" date="2023-02" db="EMBL/GenBank/DDBJ databases">
        <title>Genome of toxic invasive species Heracleum sosnowskyi carries increased number of genes despite the absence of recent whole-genome duplications.</title>
        <authorList>
            <person name="Schelkunov M."/>
            <person name="Shtratnikova V."/>
            <person name="Makarenko M."/>
            <person name="Klepikova A."/>
            <person name="Omelchenko D."/>
            <person name="Novikova G."/>
            <person name="Obukhova E."/>
            <person name="Bogdanov V."/>
            <person name="Penin A."/>
            <person name="Logacheva M."/>
        </authorList>
    </citation>
    <scope>NUCLEOTIDE SEQUENCE</scope>
    <source>
        <strain evidence="8">Hsosn_3</strain>
        <tissue evidence="8">Leaf</tissue>
    </source>
</reference>
<name>A0AAD8HYI7_9APIA</name>
<feature type="compositionally biased region" description="Basic and acidic residues" evidence="6">
    <location>
        <begin position="174"/>
        <end position="188"/>
    </location>
</feature>
<dbReference type="InterPro" id="IPR050655">
    <property type="entry name" value="Plant_B3_domain"/>
</dbReference>
<protein>
    <recommendedName>
        <fullName evidence="7">TF-B3 domain-containing protein</fullName>
    </recommendedName>
</protein>
<evidence type="ECO:0000256" key="5">
    <source>
        <dbReference type="ARBA" id="ARBA00023242"/>
    </source>
</evidence>
<organism evidence="8 9">
    <name type="scientific">Heracleum sosnowskyi</name>
    <dbReference type="NCBI Taxonomy" id="360622"/>
    <lineage>
        <taxon>Eukaryota</taxon>
        <taxon>Viridiplantae</taxon>
        <taxon>Streptophyta</taxon>
        <taxon>Embryophyta</taxon>
        <taxon>Tracheophyta</taxon>
        <taxon>Spermatophyta</taxon>
        <taxon>Magnoliopsida</taxon>
        <taxon>eudicotyledons</taxon>
        <taxon>Gunneridae</taxon>
        <taxon>Pentapetalae</taxon>
        <taxon>asterids</taxon>
        <taxon>campanulids</taxon>
        <taxon>Apiales</taxon>
        <taxon>Apiaceae</taxon>
        <taxon>Apioideae</taxon>
        <taxon>apioid superclade</taxon>
        <taxon>Tordylieae</taxon>
        <taxon>Tordyliinae</taxon>
        <taxon>Heracleum</taxon>
    </lineage>
</organism>
<feature type="domain" description="TF-B3" evidence="7">
    <location>
        <begin position="581"/>
        <end position="638"/>
    </location>
</feature>
<gene>
    <name evidence="8" type="ORF">POM88_032040</name>
</gene>
<keyword evidence="3" id="KW-0238">DNA-binding</keyword>
<accession>A0AAD8HYI7</accession>
<dbReference type="InterPro" id="IPR015300">
    <property type="entry name" value="DNA-bd_pseudobarrel_sf"/>
</dbReference>
<dbReference type="PANTHER" id="PTHR31920:SF145">
    <property type="entry name" value="B3 DOMAIN-CONTAINING PROTEIN REM20-LIKE ISOFORM X1"/>
    <property type="match status" value="1"/>
</dbReference>
<dbReference type="Gene3D" id="2.40.330.10">
    <property type="entry name" value="DNA-binding pseudobarrel domain"/>
    <property type="match status" value="3"/>
</dbReference>
<dbReference type="Pfam" id="PF02362">
    <property type="entry name" value="B3"/>
    <property type="match status" value="3"/>
</dbReference>
<dbReference type="GO" id="GO:0005634">
    <property type="term" value="C:nucleus"/>
    <property type="evidence" value="ECO:0007669"/>
    <property type="project" value="UniProtKB-SubCell"/>
</dbReference>
<feature type="region of interest" description="Disordered" evidence="6">
    <location>
        <begin position="673"/>
        <end position="710"/>
    </location>
</feature>
<dbReference type="PROSITE" id="PS50863">
    <property type="entry name" value="B3"/>
    <property type="match status" value="3"/>
</dbReference>
<keyword evidence="4" id="KW-0804">Transcription</keyword>
<keyword evidence="5" id="KW-0539">Nucleus</keyword>
<feature type="region of interest" description="Disordered" evidence="6">
    <location>
        <begin position="150"/>
        <end position="188"/>
    </location>
</feature>
<dbReference type="CDD" id="cd10017">
    <property type="entry name" value="B3_DNA"/>
    <property type="match status" value="3"/>
</dbReference>
<evidence type="ECO:0000256" key="1">
    <source>
        <dbReference type="ARBA" id="ARBA00004123"/>
    </source>
</evidence>
<evidence type="ECO:0000313" key="9">
    <source>
        <dbReference type="Proteomes" id="UP001237642"/>
    </source>
</evidence>
<dbReference type="Proteomes" id="UP001237642">
    <property type="component" value="Unassembled WGS sequence"/>
</dbReference>
<feature type="compositionally biased region" description="Polar residues" evidence="6">
    <location>
        <begin position="682"/>
        <end position="698"/>
    </location>
</feature>
<evidence type="ECO:0000256" key="2">
    <source>
        <dbReference type="ARBA" id="ARBA00023015"/>
    </source>
</evidence>
<comment type="caution">
    <text evidence="8">The sequence shown here is derived from an EMBL/GenBank/DDBJ whole genome shotgun (WGS) entry which is preliminary data.</text>
</comment>
<dbReference type="SUPFAM" id="SSF101936">
    <property type="entry name" value="DNA-binding pseudobarrel domain"/>
    <property type="match status" value="3"/>
</dbReference>
<dbReference type="EMBL" id="JAUIZM010000007">
    <property type="protein sequence ID" value="KAK1375847.1"/>
    <property type="molecule type" value="Genomic_DNA"/>
</dbReference>
<feature type="region of interest" description="Disordered" evidence="6">
    <location>
        <begin position="342"/>
        <end position="367"/>
    </location>
</feature>